<comment type="subcellular location">
    <subcellularLocation>
        <location evidence="1">Cell envelope</location>
    </subcellularLocation>
</comment>
<feature type="chain" id="PRO_5038471309" evidence="5">
    <location>
        <begin position="20"/>
        <end position="344"/>
    </location>
</feature>
<comment type="similarity">
    <text evidence="2">Belongs to the bacterial solute-binding protein 8 family.</text>
</comment>
<gene>
    <name evidence="7" type="ORF">nbrc107696_12620</name>
</gene>
<dbReference type="Proteomes" id="UP000444960">
    <property type="component" value="Unassembled WGS sequence"/>
</dbReference>
<dbReference type="OrthoDB" id="1846031at2"/>
<dbReference type="GO" id="GO:1901678">
    <property type="term" value="P:iron coordination entity transport"/>
    <property type="evidence" value="ECO:0007669"/>
    <property type="project" value="UniProtKB-ARBA"/>
</dbReference>
<protein>
    <submittedName>
        <fullName evidence="7">ABC transporter substrate-binding protein</fullName>
    </submittedName>
</protein>
<comment type="caution">
    <text evidence="7">The sequence shown here is derived from an EMBL/GenBank/DDBJ whole genome shotgun (WGS) entry which is preliminary data.</text>
</comment>
<dbReference type="AlphaFoldDB" id="A0A7I9V5Z4"/>
<evidence type="ECO:0000256" key="4">
    <source>
        <dbReference type="ARBA" id="ARBA00022729"/>
    </source>
</evidence>
<reference evidence="8" key="1">
    <citation type="submission" date="2019-06" db="EMBL/GenBank/DDBJ databases">
        <title>Gordonia isolated from sludge of a wastewater treatment plant.</title>
        <authorList>
            <person name="Tamura T."/>
            <person name="Aoyama K."/>
            <person name="Kang Y."/>
            <person name="Saito S."/>
            <person name="Akiyama N."/>
            <person name="Yazawa K."/>
            <person name="Gonoi T."/>
            <person name="Mikami Y."/>
        </authorList>
    </citation>
    <scope>NUCLEOTIDE SEQUENCE [LARGE SCALE GENOMIC DNA]</scope>
    <source>
        <strain evidence="8">NBRC 107696</strain>
    </source>
</reference>
<dbReference type="RefSeq" id="WP_161894706.1">
    <property type="nucleotide sequence ID" value="NZ_BJOV01000003.1"/>
</dbReference>
<dbReference type="Pfam" id="PF01497">
    <property type="entry name" value="Peripla_BP_2"/>
    <property type="match status" value="1"/>
</dbReference>
<keyword evidence="8" id="KW-1185">Reference proteome</keyword>
<evidence type="ECO:0000259" key="6">
    <source>
        <dbReference type="PROSITE" id="PS50983"/>
    </source>
</evidence>
<keyword evidence="4 5" id="KW-0732">Signal</keyword>
<evidence type="ECO:0000256" key="1">
    <source>
        <dbReference type="ARBA" id="ARBA00004196"/>
    </source>
</evidence>
<evidence type="ECO:0000313" key="7">
    <source>
        <dbReference type="EMBL" id="GEE00816.1"/>
    </source>
</evidence>
<dbReference type="PROSITE" id="PS51257">
    <property type="entry name" value="PROKAR_LIPOPROTEIN"/>
    <property type="match status" value="1"/>
</dbReference>
<dbReference type="CDD" id="cd01146">
    <property type="entry name" value="FhuD"/>
    <property type="match status" value="1"/>
</dbReference>
<dbReference type="GO" id="GO:0030288">
    <property type="term" value="C:outer membrane-bounded periplasmic space"/>
    <property type="evidence" value="ECO:0007669"/>
    <property type="project" value="TreeGrafter"/>
</dbReference>
<dbReference type="Gene3D" id="3.40.50.1980">
    <property type="entry name" value="Nitrogenase molybdenum iron protein domain"/>
    <property type="match status" value="2"/>
</dbReference>
<dbReference type="EMBL" id="BJOV01000003">
    <property type="protein sequence ID" value="GEE00816.1"/>
    <property type="molecule type" value="Genomic_DNA"/>
</dbReference>
<keyword evidence="3" id="KW-0813">Transport</keyword>
<organism evidence="7 8">
    <name type="scientific">Gordonia spumicola</name>
    <dbReference type="NCBI Taxonomy" id="589161"/>
    <lineage>
        <taxon>Bacteria</taxon>
        <taxon>Bacillati</taxon>
        <taxon>Actinomycetota</taxon>
        <taxon>Actinomycetes</taxon>
        <taxon>Mycobacteriales</taxon>
        <taxon>Gordoniaceae</taxon>
        <taxon>Gordonia</taxon>
    </lineage>
</organism>
<evidence type="ECO:0000256" key="5">
    <source>
        <dbReference type="SAM" id="SignalP"/>
    </source>
</evidence>
<dbReference type="PROSITE" id="PS50983">
    <property type="entry name" value="FE_B12_PBP"/>
    <property type="match status" value="1"/>
</dbReference>
<dbReference type="PANTHER" id="PTHR30532">
    <property type="entry name" value="IRON III DICITRATE-BINDING PERIPLASMIC PROTEIN"/>
    <property type="match status" value="1"/>
</dbReference>
<dbReference type="InterPro" id="IPR002491">
    <property type="entry name" value="ABC_transptr_periplasmic_BD"/>
</dbReference>
<sequence>MRMKRLAVLLTTAVLAATATGCSSTPDGATSSSGGTGFPITVTHALGTTTVTSAERIATVGWSNQEVPLALGVVPVGMAKATWGDDNGNGVMPWVEDKLKALGAQTPAMYDETDGPDYEAVAATEPDVILAAYSGLTEEQYTKLSKIAPVVAYPSIPWGTTWEETIALNSKAMGREADGKKLIADLTGQVNTAVSAHPELKSTKTLFAYLEPNDMSKIGYYTLNDPRANFLKTAGLPVPSAVESSSATSKDFYVQVSAEQADQFNDVGLIVTYGDGSTLARLQADPLLGKIPAIKAGHVAVLQDSTPLAAASNPSPLSIPWGAAKYFDLLGRVAKLSSPVSTAR</sequence>
<feature type="signal peptide" evidence="5">
    <location>
        <begin position="1"/>
        <end position="19"/>
    </location>
</feature>
<dbReference type="SUPFAM" id="SSF53807">
    <property type="entry name" value="Helical backbone' metal receptor"/>
    <property type="match status" value="1"/>
</dbReference>
<evidence type="ECO:0000256" key="3">
    <source>
        <dbReference type="ARBA" id="ARBA00022448"/>
    </source>
</evidence>
<dbReference type="InterPro" id="IPR051313">
    <property type="entry name" value="Bact_iron-sidero_bind"/>
</dbReference>
<evidence type="ECO:0000256" key="2">
    <source>
        <dbReference type="ARBA" id="ARBA00008814"/>
    </source>
</evidence>
<evidence type="ECO:0000313" key="8">
    <source>
        <dbReference type="Proteomes" id="UP000444960"/>
    </source>
</evidence>
<name>A0A7I9V5Z4_9ACTN</name>
<accession>A0A7I9V5Z4</accession>
<dbReference type="PANTHER" id="PTHR30532:SF24">
    <property type="entry name" value="FERRIC ENTEROBACTIN-BINDING PERIPLASMIC PROTEIN FEPB"/>
    <property type="match status" value="1"/>
</dbReference>
<feature type="domain" description="Fe/B12 periplasmic-binding" evidence="6">
    <location>
        <begin position="56"/>
        <end position="334"/>
    </location>
</feature>
<proteinExistence type="inferred from homology"/>